<dbReference type="PANTHER" id="PTHR35008">
    <property type="entry name" value="BLL4482 PROTEIN-RELATED"/>
    <property type="match status" value="1"/>
</dbReference>
<dbReference type="AlphaFoldDB" id="A0A2K8Z6F0"/>
<keyword evidence="6" id="KW-0812">Transmembrane</keyword>
<dbReference type="RefSeq" id="WP_100991975.1">
    <property type="nucleotide sequence ID" value="NZ_CP025096.1"/>
</dbReference>
<reference evidence="8 9" key="1">
    <citation type="submission" date="2017-11" db="EMBL/GenBank/DDBJ databases">
        <title>Taxonomic description and genome sequences of Spirosoma HA7 sp. nov., isolated from pollen microhabitat of Corylus avellana.</title>
        <authorList>
            <person name="Ambika Manirajan B."/>
            <person name="Suarez C."/>
            <person name="Ratering S."/>
            <person name="Geissler-Plaum R."/>
            <person name="Cardinale M."/>
            <person name="Sylvia S."/>
        </authorList>
    </citation>
    <scope>NUCLEOTIDE SEQUENCE [LARGE SCALE GENOMIC DNA]</scope>
    <source>
        <strain evidence="8 9">HA7</strain>
    </source>
</reference>
<evidence type="ECO:0000313" key="8">
    <source>
        <dbReference type="EMBL" id="AUD05418.1"/>
    </source>
</evidence>
<organism evidence="8 9">
    <name type="scientific">Spirosoma pollinicola</name>
    <dbReference type="NCBI Taxonomy" id="2057025"/>
    <lineage>
        <taxon>Bacteria</taxon>
        <taxon>Pseudomonadati</taxon>
        <taxon>Bacteroidota</taxon>
        <taxon>Cytophagia</taxon>
        <taxon>Cytophagales</taxon>
        <taxon>Cytophagaceae</taxon>
        <taxon>Spirosoma</taxon>
    </lineage>
</organism>
<dbReference type="Pfam" id="PF21342">
    <property type="entry name" value="SoxA-TsdA_cyt-c"/>
    <property type="match status" value="1"/>
</dbReference>
<protein>
    <submittedName>
        <fullName evidence="8">Cytochrome C</fullName>
    </submittedName>
</protein>
<accession>A0A2K8Z6F0</accession>
<keyword evidence="2 4" id="KW-0479">Metal-binding</keyword>
<dbReference type="GO" id="GO:0009055">
    <property type="term" value="F:electron transfer activity"/>
    <property type="evidence" value="ECO:0007669"/>
    <property type="project" value="InterPro"/>
</dbReference>
<dbReference type="PANTHER" id="PTHR35008:SF9">
    <property type="entry name" value="CYTOCHROME C DOMAIN-CONTAINING PROTEIN"/>
    <property type="match status" value="1"/>
</dbReference>
<proteinExistence type="predicted"/>
<dbReference type="KEGG" id="spir:CWM47_28360"/>
<dbReference type="GO" id="GO:0046872">
    <property type="term" value="F:metal ion binding"/>
    <property type="evidence" value="ECO:0007669"/>
    <property type="project" value="UniProtKB-KW"/>
</dbReference>
<gene>
    <name evidence="8" type="ORF">CWM47_28360</name>
</gene>
<evidence type="ECO:0000256" key="4">
    <source>
        <dbReference type="PROSITE-ProRule" id="PRU00433"/>
    </source>
</evidence>
<dbReference type="InterPro" id="IPR009056">
    <property type="entry name" value="Cyt_c-like_dom"/>
</dbReference>
<dbReference type="SUPFAM" id="SSF46626">
    <property type="entry name" value="Cytochrome c"/>
    <property type="match status" value="2"/>
</dbReference>
<evidence type="ECO:0000256" key="6">
    <source>
        <dbReference type="SAM" id="Phobius"/>
    </source>
</evidence>
<dbReference type="Proteomes" id="UP000232883">
    <property type="component" value="Chromosome"/>
</dbReference>
<dbReference type="Pfam" id="PF00034">
    <property type="entry name" value="Cytochrom_C"/>
    <property type="match status" value="1"/>
</dbReference>
<keyword evidence="3 4" id="KW-0408">Iron</keyword>
<dbReference type="EMBL" id="CP025096">
    <property type="protein sequence ID" value="AUD05418.1"/>
    <property type="molecule type" value="Genomic_DNA"/>
</dbReference>
<keyword evidence="6" id="KW-0472">Membrane</keyword>
<feature type="transmembrane region" description="Helical" evidence="6">
    <location>
        <begin position="24"/>
        <end position="51"/>
    </location>
</feature>
<evidence type="ECO:0000256" key="1">
    <source>
        <dbReference type="ARBA" id="ARBA00022617"/>
    </source>
</evidence>
<dbReference type="PROSITE" id="PS51007">
    <property type="entry name" value="CYTC"/>
    <property type="match status" value="1"/>
</dbReference>
<evidence type="ECO:0000256" key="5">
    <source>
        <dbReference type="SAM" id="MobiDB-lite"/>
    </source>
</evidence>
<keyword evidence="9" id="KW-1185">Reference proteome</keyword>
<feature type="domain" description="Cytochrome c" evidence="7">
    <location>
        <begin position="232"/>
        <end position="322"/>
    </location>
</feature>
<name>A0A2K8Z6F0_9BACT</name>
<dbReference type="Gene3D" id="1.10.760.10">
    <property type="entry name" value="Cytochrome c-like domain"/>
    <property type="match status" value="2"/>
</dbReference>
<evidence type="ECO:0000256" key="3">
    <source>
        <dbReference type="ARBA" id="ARBA00023004"/>
    </source>
</evidence>
<keyword evidence="1 4" id="KW-0349">Heme</keyword>
<evidence type="ECO:0000313" key="9">
    <source>
        <dbReference type="Proteomes" id="UP000232883"/>
    </source>
</evidence>
<evidence type="ECO:0000256" key="2">
    <source>
        <dbReference type="ARBA" id="ARBA00022723"/>
    </source>
</evidence>
<evidence type="ECO:0000259" key="7">
    <source>
        <dbReference type="PROSITE" id="PS51007"/>
    </source>
</evidence>
<dbReference type="InterPro" id="IPR051459">
    <property type="entry name" value="Cytochrome_c-type_DH"/>
</dbReference>
<dbReference type="GO" id="GO:0020037">
    <property type="term" value="F:heme binding"/>
    <property type="evidence" value="ECO:0007669"/>
    <property type="project" value="InterPro"/>
</dbReference>
<keyword evidence="6" id="KW-1133">Transmembrane helix</keyword>
<dbReference type="OrthoDB" id="9779283at2"/>
<dbReference type="InterPro" id="IPR036909">
    <property type="entry name" value="Cyt_c-like_dom_sf"/>
</dbReference>
<feature type="region of interest" description="Disordered" evidence="5">
    <location>
        <begin position="77"/>
        <end position="98"/>
    </location>
</feature>
<sequence>METQPDLPAPRQTDSSADAPVWQLITWLNALIGLIAVAIVGLLIVVVMVGLGDTTAPAQSVAWTTGPAVQTASVTPVVSSQPDGQPKPNYWHPPGDAQLPAGAAGKEIRYGRELVAHTAKYLGPNGSVLHLSNGMNCQNCHLDAGTKIMGNNYAAVFSTYPKFRERSGGIETVVKRITDCFERSLSGKGPDSSSREMKAMVAYMKWLGTGVPKGDKPKGAGLAKLDFLDRAADPTKGKLLYAAKCQSCHGAKGEGIKVAGDAQYTYPPLWGPHSYNDGAGLFRLSSFAGYVKNNMPFGASYESPMLTDAEAWDLAAFVNSMPRPHKDQHRDWPKIEAKPVDFPFAPYADAFSEKQHKFGPYQPIADAKKAADPQAK</sequence>